<accession>A0A6C0JBK7</accession>
<evidence type="ECO:0000256" key="1">
    <source>
        <dbReference type="SAM" id="MobiDB-lite"/>
    </source>
</evidence>
<proteinExistence type="predicted"/>
<dbReference type="InterPro" id="IPR017956">
    <property type="entry name" value="AT_hook_DNA-bd_motif"/>
</dbReference>
<dbReference type="EMBL" id="MN740337">
    <property type="protein sequence ID" value="QHU01318.1"/>
    <property type="molecule type" value="Genomic_DNA"/>
</dbReference>
<feature type="region of interest" description="Disordered" evidence="1">
    <location>
        <begin position="30"/>
        <end position="148"/>
    </location>
</feature>
<dbReference type="PRINTS" id="PR00929">
    <property type="entry name" value="ATHOOK"/>
</dbReference>
<dbReference type="GO" id="GO:0003677">
    <property type="term" value="F:DNA binding"/>
    <property type="evidence" value="ECO:0007669"/>
    <property type="project" value="InterPro"/>
</dbReference>
<name>A0A6C0JBK7_9ZZZZ</name>
<sequence>MSFNTAFNALAEYAKEQGITLADALGSIKQHQDFPKANRGRPRKANKENVSPNNRPKGRPPKDAEWSDEDEKYINSDGTEYIKEEKTTSTKPRGKPPKDTEWSDEEDGYIYSDGSKYNKVEKPISTKPRGRPPNGTEWSEELGIYVNK</sequence>
<evidence type="ECO:0000313" key="2">
    <source>
        <dbReference type="EMBL" id="QHU01318.1"/>
    </source>
</evidence>
<reference evidence="2" key="1">
    <citation type="journal article" date="2020" name="Nature">
        <title>Giant virus diversity and host interactions through global metagenomics.</title>
        <authorList>
            <person name="Schulz F."/>
            <person name="Roux S."/>
            <person name="Paez-Espino D."/>
            <person name="Jungbluth S."/>
            <person name="Walsh D.A."/>
            <person name="Denef V.J."/>
            <person name="McMahon K.D."/>
            <person name="Konstantinidis K.T."/>
            <person name="Eloe-Fadrosh E.A."/>
            <person name="Kyrpides N.C."/>
            <person name="Woyke T."/>
        </authorList>
    </citation>
    <scope>NUCLEOTIDE SEQUENCE</scope>
    <source>
        <strain evidence="2">GVMAG-M-3300025860-25</strain>
    </source>
</reference>
<dbReference type="AlphaFoldDB" id="A0A6C0JBK7"/>
<organism evidence="2">
    <name type="scientific">viral metagenome</name>
    <dbReference type="NCBI Taxonomy" id="1070528"/>
    <lineage>
        <taxon>unclassified sequences</taxon>
        <taxon>metagenomes</taxon>
        <taxon>organismal metagenomes</taxon>
    </lineage>
</organism>
<protein>
    <submittedName>
        <fullName evidence="2">Uncharacterized protein</fullName>
    </submittedName>
</protein>